<dbReference type="PANTHER" id="PTHR33271:SF22">
    <property type="entry name" value="OS04G0445200 PROTEIN"/>
    <property type="match status" value="1"/>
</dbReference>
<gene>
    <name evidence="2" type="ORF">C7K55_06150</name>
</gene>
<evidence type="ECO:0000313" key="2">
    <source>
        <dbReference type="EMBL" id="PSJ06008.1"/>
    </source>
</evidence>
<keyword evidence="3" id="KW-1185">Reference proteome</keyword>
<sequence>MLLEGNVTVTPDGGGPVRFEAGDLVVFDAGLSCTWEVHAPVRKHYRFG</sequence>
<accession>A0A2P7MXT1</accession>
<dbReference type="Pfam" id="PF05899">
    <property type="entry name" value="Cupin_3"/>
    <property type="match status" value="1"/>
</dbReference>
<dbReference type="Gene3D" id="2.60.120.10">
    <property type="entry name" value="Jelly Rolls"/>
    <property type="match status" value="1"/>
</dbReference>
<feature type="domain" description="(S)-ureidoglycine aminohydrolase cupin" evidence="1">
    <location>
        <begin position="2"/>
        <end position="45"/>
    </location>
</feature>
<evidence type="ECO:0000313" key="3">
    <source>
        <dbReference type="Proteomes" id="UP000243002"/>
    </source>
</evidence>
<reference evidence="2 3" key="1">
    <citation type="journal article" date="2018" name="Environ. Microbiol.">
        <title>Ecological and genomic features of two widespread freshwater picocyanobacteria.</title>
        <authorList>
            <person name="Cabello-Yeves P.J."/>
            <person name="Picazo A."/>
            <person name="Camacho A."/>
            <person name="Callieri C."/>
            <person name="Rosselli R."/>
            <person name="Roda-Garcia J.J."/>
            <person name="Coutinho F.H."/>
            <person name="Rodriguez-Valera F."/>
        </authorList>
    </citation>
    <scope>NUCLEOTIDE SEQUENCE [LARGE SCALE GENOMIC DNA]</scope>
    <source>
        <strain evidence="2 3">Tous</strain>
    </source>
</reference>
<dbReference type="AlphaFoldDB" id="A0A2P7MXT1"/>
<dbReference type="InterPro" id="IPR008579">
    <property type="entry name" value="UGlyAH_Cupin_dom"/>
</dbReference>
<dbReference type="CDD" id="cd02227">
    <property type="entry name" value="cupin_TM1112-like"/>
    <property type="match status" value="1"/>
</dbReference>
<dbReference type="PANTHER" id="PTHR33271">
    <property type="entry name" value="OS04G0445200 PROTEIN"/>
    <property type="match status" value="1"/>
</dbReference>
<dbReference type="InterPro" id="IPR014710">
    <property type="entry name" value="RmlC-like_jellyroll"/>
</dbReference>
<dbReference type="OrthoDB" id="9799053at2"/>
<evidence type="ECO:0000259" key="1">
    <source>
        <dbReference type="Pfam" id="PF05899"/>
    </source>
</evidence>
<dbReference type="InterPro" id="IPR011051">
    <property type="entry name" value="RmlC_Cupin_sf"/>
</dbReference>
<protein>
    <recommendedName>
        <fullName evidence="1">(S)-ureidoglycine aminohydrolase cupin domain-containing protein</fullName>
    </recommendedName>
</protein>
<dbReference type="SUPFAM" id="SSF51182">
    <property type="entry name" value="RmlC-like cupins"/>
    <property type="match status" value="1"/>
</dbReference>
<proteinExistence type="predicted"/>
<organism evidence="2 3">
    <name type="scientific">Cyanobium usitatum str. Tous</name>
    <dbReference type="NCBI Taxonomy" id="2116684"/>
    <lineage>
        <taxon>Bacteria</taxon>
        <taxon>Bacillati</taxon>
        <taxon>Cyanobacteriota</taxon>
        <taxon>Cyanophyceae</taxon>
        <taxon>Synechococcales</taxon>
        <taxon>Prochlorococcaceae</taxon>
        <taxon>Cyanobium</taxon>
    </lineage>
</organism>
<name>A0A2P7MXT1_9CYAN</name>
<dbReference type="Proteomes" id="UP000243002">
    <property type="component" value="Unassembled WGS sequence"/>
</dbReference>
<dbReference type="EMBL" id="PXXO01000005">
    <property type="protein sequence ID" value="PSJ06008.1"/>
    <property type="molecule type" value="Genomic_DNA"/>
</dbReference>
<comment type="caution">
    <text evidence="2">The sequence shown here is derived from an EMBL/GenBank/DDBJ whole genome shotgun (WGS) entry which is preliminary data.</text>
</comment>